<proteinExistence type="predicted"/>
<dbReference type="InParanoid" id="A0A0D0EAI9"/>
<evidence type="ECO:0000256" key="1">
    <source>
        <dbReference type="SAM" id="MobiDB-lite"/>
    </source>
</evidence>
<sequence>MTYFRIPSIPRGTPLHRSSVHVSPTSPALSLPAFDTHECRPHRLDAESYLGQSAIRERKLNALKNVLSQDDSDSSFVWARYVDFASAVEYDDLPLEIHQKVLRKCVPHPSVLRPISARRMQGPAPPRPPHVYEARLKTVMRNIRSIAKKPSLEDYNYILEQFAAVGHLYGSVSVYDELKHVIKLQPNSRTVGLCLQSIAHRLTLPMYKSQRARIQLDCAASCKRLLNDMNSLNIPFTSVILDLVLRISKETADEAAFAQLLKSAYGIDLDYPDHLPIQWDQSIAVASAIPQLPTLHPFSTAALNTTIDMLGRFGKVSKLVQAFEVLTQPLPPQASQHYSLEFDDEDDFGVVNPASTQPHRTPHAKPNSTTYHLLLKHLSRADHSTLARHYLFQAFRLDRETDRAVRTQIYHAPYKTPAPNFGINRSMLLPVFGTASRNKDMQLMRFVGYIARQAYRRKKNDTAYYTELEYLQRQGLQSLAPDHDPSPPDPLLPHQSHCLTTVIDTPSSLSQDADVVNTTLTTPSEPSLSSPPTKSFDVSLHLDILRTDFEDIAAFYTHEVLPALTRKTQRLKERLGRRVWKQKNLYLRTQNTRSLVSREDWTELVNFDMEARTPKGVSEAMVRKKRRIGKADMRSRGQPGPLAGSRGLATSTAGNGRGLWCPH</sequence>
<evidence type="ECO:0000313" key="2">
    <source>
        <dbReference type="EMBL" id="KIL00370.1"/>
    </source>
</evidence>
<dbReference type="Proteomes" id="UP000054538">
    <property type="component" value="Unassembled WGS sequence"/>
</dbReference>
<feature type="region of interest" description="Disordered" evidence="1">
    <location>
        <begin position="626"/>
        <end position="663"/>
    </location>
</feature>
<dbReference type="OrthoDB" id="276151at2759"/>
<gene>
    <name evidence="2" type="ORF">PAXRUDRAFT_8247</name>
</gene>
<dbReference type="AlphaFoldDB" id="A0A0D0EAI9"/>
<accession>A0A0D0EAI9</accession>
<dbReference type="HOGENOM" id="CLU_025579_0_0_1"/>
<reference evidence="3" key="2">
    <citation type="submission" date="2015-01" db="EMBL/GenBank/DDBJ databases">
        <title>Evolutionary Origins and Diversification of the Mycorrhizal Mutualists.</title>
        <authorList>
            <consortium name="DOE Joint Genome Institute"/>
            <consortium name="Mycorrhizal Genomics Consortium"/>
            <person name="Kohler A."/>
            <person name="Kuo A."/>
            <person name="Nagy L.G."/>
            <person name="Floudas D."/>
            <person name="Copeland A."/>
            <person name="Barry K.W."/>
            <person name="Cichocki N."/>
            <person name="Veneault-Fourrey C."/>
            <person name="LaButti K."/>
            <person name="Lindquist E.A."/>
            <person name="Lipzen A."/>
            <person name="Lundell T."/>
            <person name="Morin E."/>
            <person name="Murat C."/>
            <person name="Riley R."/>
            <person name="Ohm R."/>
            <person name="Sun H."/>
            <person name="Tunlid A."/>
            <person name="Henrissat B."/>
            <person name="Grigoriev I.V."/>
            <person name="Hibbett D.S."/>
            <person name="Martin F."/>
        </authorList>
    </citation>
    <scope>NUCLEOTIDE SEQUENCE [LARGE SCALE GENOMIC DNA]</scope>
    <source>
        <strain evidence="3">Ve08.2h10</strain>
    </source>
</reference>
<dbReference type="EMBL" id="KN824835">
    <property type="protein sequence ID" value="KIL00370.1"/>
    <property type="molecule type" value="Genomic_DNA"/>
</dbReference>
<name>A0A0D0EAI9_9AGAM</name>
<protein>
    <submittedName>
        <fullName evidence="2">Uncharacterized protein</fullName>
    </submittedName>
</protein>
<reference evidence="2 3" key="1">
    <citation type="submission" date="2014-04" db="EMBL/GenBank/DDBJ databases">
        <authorList>
            <consortium name="DOE Joint Genome Institute"/>
            <person name="Kuo A."/>
            <person name="Kohler A."/>
            <person name="Jargeat P."/>
            <person name="Nagy L.G."/>
            <person name="Floudas D."/>
            <person name="Copeland A."/>
            <person name="Barry K.W."/>
            <person name="Cichocki N."/>
            <person name="Veneault-Fourrey C."/>
            <person name="LaButti K."/>
            <person name="Lindquist E.A."/>
            <person name="Lipzen A."/>
            <person name="Lundell T."/>
            <person name="Morin E."/>
            <person name="Murat C."/>
            <person name="Sun H."/>
            <person name="Tunlid A."/>
            <person name="Henrissat B."/>
            <person name="Grigoriev I.V."/>
            <person name="Hibbett D.S."/>
            <person name="Martin F."/>
            <person name="Nordberg H.P."/>
            <person name="Cantor M.N."/>
            <person name="Hua S.X."/>
        </authorList>
    </citation>
    <scope>NUCLEOTIDE SEQUENCE [LARGE SCALE GENOMIC DNA]</scope>
    <source>
        <strain evidence="2 3">Ve08.2h10</strain>
    </source>
</reference>
<organism evidence="2 3">
    <name type="scientific">Paxillus rubicundulus Ve08.2h10</name>
    <dbReference type="NCBI Taxonomy" id="930991"/>
    <lineage>
        <taxon>Eukaryota</taxon>
        <taxon>Fungi</taxon>
        <taxon>Dikarya</taxon>
        <taxon>Basidiomycota</taxon>
        <taxon>Agaricomycotina</taxon>
        <taxon>Agaricomycetes</taxon>
        <taxon>Agaricomycetidae</taxon>
        <taxon>Boletales</taxon>
        <taxon>Paxilineae</taxon>
        <taxon>Paxillaceae</taxon>
        <taxon>Paxillus</taxon>
    </lineage>
</organism>
<dbReference type="STRING" id="930991.A0A0D0EAI9"/>
<evidence type="ECO:0000313" key="3">
    <source>
        <dbReference type="Proteomes" id="UP000054538"/>
    </source>
</evidence>
<keyword evidence="3" id="KW-1185">Reference proteome</keyword>